<dbReference type="NCBIfam" id="TIGR00026">
    <property type="entry name" value="hi_GC_TIGR00026"/>
    <property type="match status" value="1"/>
</dbReference>
<sequence>MDMKAVNQQVIADFRAGGPISVDGVHRERIVLLTTTGARSGEPRTVPVMFRPSENGILVVASDNGSPRVPRWFRDLVANPAVHVEAPDAEYDARATVLDGEKRDNVWKRLTSELPMFLEQQLRAGRELPLIEISRV</sequence>
<protein>
    <submittedName>
        <fullName evidence="3">Nitroreductase/quinone reductase family protein</fullName>
    </submittedName>
</protein>
<dbReference type="EMBL" id="JBHSMG010000001">
    <property type="protein sequence ID" value="MFC5501953.1"/>
    <property type="molecule type" value="Genomic_DNA"/>
</dbReference>
<evidence type="ECO:0000256" key="2">
    <source>
        <dbReference type="ARBA" id="ARBA00049106"/>
    </source>
</evidence>
<name>A0ABW0NRM5_9MICO</name>
<dbReference type="RefSeq" id="WP_386739613.1">
    <property type="nucleotide sequence ID" value="NZ_JBHSMG010000001.1"/>
</dbReference>
<organism evidence="3 4">
    <name type="scientific">Lysinimonas soli</name>
    <dbReference type="NCBI Taxonomy" id="1074233"/>
    <lineage>
        <taxon>Bacteria</taxon>
        <taxon>Bacillati</taxon>
        <taxon>Actinomycetota</taxon>
        <taxon>Actinomycetes</taxon>
        <taxon>Micrococcales</taxon>
        <taxon>Microbacteriaceae</taxon>
        <taxon>Lysinimonas</taxon>
    </lineage>
</organism>
<evidence type="ECO:0000313" key="3">
    <source>
        <dbReference type="EMBL" id="MFC5501953.1"/>
    </source>
</evidence>
<accession>A0ABW0NRM5</accession>
<evidence type="ECO:0000313" key="4">
    <source>
        <dbReference type="Proteomes" id="UP001596039"/>
    </source>
</evidence>
<dbReference type="Gene3D" id="2.30.110.10">
    <property type="entry name" value="Electron Transport, Fmn-binding Protein, Chain A"/>
    <property type="match status" value="1"/>
</dbReference>
<reference evidence="4" key="1">
    <citation type="journal article" date="2019" name="Int. J. Syst. Evol. Microbiol.">
        <title>The Global Catalogue of Microorganisms (GCM) 10K type strain sequencing project: providing services to taxonomists for standard genome sequencing and annotation.</title>
        <authorList>
            <consortium name="The Broad Institute Genomics Platform"/>
            <consortium name="The Broad Institute Genome Sequencing Center for Infectious Disease"/>
            <person name="Wu L."/>
            <person name="Ma J."/>
        </authorList>
    </citation>
    <scope>NUCLEOTIDE SEQUENCE [LARGE SCALE GENOMIC DNA]</scope>
    <source>
        <strain evidence="4">CGMCC 4.6997</strain>
    </source>
</reference>
<comment type="similarity">
    <text evidence="1">Belongs to the F420H(2)-dependent quinone reductase family.</text>
</comment>
<dbReference type="InterPro" id="IPR012349">
    <property type="entry name" value="Split_barrel_FMN-bd"/>
</dbReference>
<dbReference type="Pfam" id="PF04075">
    <property type="entry name" value="F420H2_quin_red"/>
    <property type="match status" value="1"/>
</dbReference>
<evidence type="ECO:0000256" key="1">
    <source>
        <dbReference type="ARBA" id="ARBA00008710"/>
    </source>
</evidence>
<keyword evidence="4" id="KW-1185">Reference proteome</keyword>
<dbReference type="PANTHER" id="PTHR39428:SF1">
    <property type="entry name" value="F420H(2)-DEPENDENT QUINONE REDUCTASE RV1261C"/>
    <property type="match status" value="1"/>
</dbReference>
<comment type="catalytic activity">
    <reaction evidence="2">
        <text>oxidized coenzyme F420-(gamma-L-Glu)(n) + a quinol + H(+) = reduced coenzyme F420-(gamma-L-Glu)(n) + a quinone</text>
        <dbReference type="Rhea" id="RHEA:39663"/>
        <dbReference type="Rhea" id="RHEA-COMP:12939"/>
        <dbReference type="Rhea" id="RHEA-COMP:14378"/>
        <dbReference type="ChEBI" id="CHEBI:15378"/>
        <dbReference type="ChEBI" id="CHEBI:24646"/>
        <dbReference type="ChEBI" id="CHEBI:132124"/>
        <dbReference type="ChEBI" id="CHEBI:133980"/>
        <dbReference type="ChEBI" id="CHEBI:139511"/>
    </reaction>
</comment>
<proteinExistence type="inferred from homology"/>
<comment type="caution">
    <text evidence="3">The sequence shown here is derived from an EMBL/GenBank/DDBJ whole genome shotgun (WGS) entry which is preliminary data.</text>
</comment>
<gene>
    <name evidence="3" type="ORF">ACFPJ4_06825</name>
</gene>
<dbReference type="Proteomes" id="UP001596039">
    <property type="component" value="Unassembled WGS sequence"/>
</dbReference>
<dbReference type="PANTHER" id="PTHR39428">
    <property type="entry name" value="F420H(2)-DEPENDENT QUINONE REDUCTASE RV1261C"/>
    <property type="match status" value="1"/>
</dbReference>
<dbReference type="SUPFAM" id="SSF50475">
    <property type="entry name" value="FMN-binding split barrel"/>
    <property type="match status" value="1"/>
</dbReference>
<dbReference type="InterPro" id="IPR004378">
    <property type="entry name" value="F420H2_quin_Rdtase"/>
</dbReference>